<keyword evidence="11" id="KW-1185">Reference proteome</keyword>
<evidence type="ECO:0000259" key="9">
    <source>
        <dbReference type="PROSITE" id="PS50016"/>
    </source>
</evidence>
<feature type="compositionally biased region" description="Polar residues" evidence="8">
    <location>
        <begin position="23"/>
        <end position="43"/>
    </location>
</feature>
<dbReference type="SMART" id="SM00249">
    <property type="entry name" value="PHD"/>
    <property type="match status" value="1"/>
</dbReference>
<keyword evidence="7" id="KW-0175">Coiled coil</keyword>
<dbReference type="CDD" id="cd16039">
    <property type="entry name" value="PHD_SPP1"/>
    <property type="match status" value="1"/>
</dbReference>
<reference evidence="10" key="1">
    <citation type="submission" date="2016-06" db="EMBL/GenBank/DDBJ databases">
        <title>Draft Genome sequence of the fungus Inonotus baumii.</title>
        <authorList>
            <person name="Zhu H."/>
            <person name="Lin W."/>
        </authorList>
    </citation>
    <scope>NUCLEOTIDE SEQUENCE</scope>
    <source>
        <strain evidence="10">821</strain>
    </source>
</reference>
<feature type="compositionally biased region" description="Polar residues" evidence="8">
    <location>
        <begin position="466"/>
        <end position="479"/>
    </location>
</feature>
<dbReference type="PANTHER" id="PTHR46174">
    <property type="entry name" value="CXXC-TYPE ZINC FINGER PROTEIN 1"/>
    <property type="match status" value="1"/>
</dbReference>
<evidence type="ECO:0000256" key="8">
    <source>
        <dbReference type="SAM" id="MobiDB-lite"/>
    </source>
</evidence>
<evidence type="ECO:0000256" key="6">
    <source>
        <dbReference type="PROSITE-ProRule" id="PRU00146"/>
    </source>
</evidence>
<keyword evidence="4" id="KW-0862">Zinc</keyword>
<protein>
    <recommendedName>
        <fullName evidence="9">PHD-type domain-containing protein</fullName>
    </recommendedName>
</protein>
<dbReference type="Gene3D" id="3.30.40.10">
    <property type="entry name" value="Zinc/RING finger domain, C3HC4 (zinc finger)"/>
    <property type="match status" value="1"/>
</dbReference>
<dbReference type="GO" id="GO:0008270">
    <property type="term" value="F:zinc ion binding"/>
    <property type="evidence" value="ECO:0007669"/>
    <property type="project" value="UniProtKB-KW"/>
</dbReference>
<name>A0A9Q5N9L0_SANBA</name>
<dbReference type="InterPro" id="IPR037869">
    <property type="entry name" value="Spp1/CFP1"/>
</dbReference>
<feature type="compositionally biased region" description="Basic and acidic residues" evidence="8">
    <location>
        <begin position="901"/>
        <end position="924"/>
    </location>
</feature>
<evidence type="ECO:0000313" key="11">
    <source>
        <dbReference type="Proteomes" id="UP000757232"/>
    </source>
</evidence>
<dbReference type="InterPro" id="IPR019787">
    <property type="entry name" value="Znf_PHD-finger"/>
</dbReference>
<evidence type="ECO:0000256" key="3">
    <source>
        <dbReference type="ARBA" id="ARBA00022771"/>
    </source>
</evidence>
<feature type="region of interest" description="Disordered" evidence="8">
    <location>
        <begin position="58"/>
        <end position="249"/>
    </location>
</feature>
<dbReference type="PROSITE" id="PS50016">
    <property type="entry name" value="ZF_PHD_2"/>
    <property type="match status" value="1"/>
</dbReference>
<feature type="compositionally biased region" description="Basic residues" evidence="8">
    <location>
        <begin position="489"/>
        <end position="499"/>
    </location>
</feature>
<keyword evidence="5" id="KW-0539">Nucleus</keyword>
<dbReference type="InterPro" id="IPR019786">
    <property type="entry name" value="Zinc_finger_PHD-type_CS"/>
</dbReference>
<evidence type="ECO:0000256" key="1">
    <source>
        <dbReference type="ARBA" id="ARBA00004123"/>
    </source>
</evidence>
<sequence>MAARRRLDISSLLCDSKEESPDKSQPQQVLTQVPSSDYPSSEQGAFVYSKVTSPYNSPQYEQISQYQREPQQHRQDGPYYWEKRSPESLPSAADLVPLALQATSMSRRTPSPSFLLPSQSATDRTGLLRPSRHSEGLQEATFPRSSTSPTQLQQHPHRYSQFPQPPSSTSPVNIHQSSESARERRASHQFSVRQHSSISQTHPSPSPSSTSSLPNKFSASARPLSISPTDLAHPRAPFTSGSAGKTLHLSPVLPRQLETRMNTSQRTSTSLSPTVPISGLSGLDVLVQAATEERERIDVHRRLSGGEEPQLSSNYVSSARCASLSPVVPRKRSEIFQAPPPTPPYSATPTYVAAERVEPYYNGQGIEDVKRRLPSPEPYHPRQVDNSWVPEKKPCVAPPVINKLERRSQSPGAGYERSSVRLPDAPQILSATSRHLPGSRPASLQAASSSARTIVQRAYLEDEEASTSNRFPHTLSSAESGPIPYVRRSPPRSKPKPKKPGSAALASLEKELAESHNKGSGSKQIRRLSPPRSQMQRKLPDIGSMARQSNERGASEDEDVDDFFLSAFDSPRNAARQIPSRKPVSVDIPSVHSRAGGVSLEPWHHIQPRRSSGEQQVYSPAMFRASPDRTDEYSNYPSPVRGVLDHNDEETMPDVEAEIFDEIAEAAGGTTSEAERTDFDDQATDNMEVDVENELLSLIDGPPESRSYHQAKPPFIHSPRHSGLQGLDLDRMSMPPPDTSKVSSTKVKDSKKRSTKPMLKPSKGPPDEVTKPAKGFSAQPEDSSAKPSKPKSGAKPRPTKGLPVEKAKRAKVSKEPSTPLSASLPTLSESVGSSSIPTDEAFPIVTSSGRMVTKSKKSAAASTILHNQFSLSHRKKVVPPIGGDGGPSRSRSHSVIPRASVDPETHRDKTAKEDEEKGKEKDAPALEPPDDPDKDKLYCICRTQYDEDRVMIACDRCDEWYHTQCVNMPDLLVDLVDQFICSKCIAQNPSLNLRTTYKQRCFSGLKHPDPDSPEACHKPSRGAYSKYCSDECGVRHMHRKIQSWAGNGGDIRSFWESVKDAKRREGFVTHELDRTLPKAILAEIQNNSLPRPQASVSEVKQTLGDEEGRNSIVFRLEEQLQTIVQEREELKKQLEVLSWRERLLQLASDRAESMGDCGWDQRLVYGDEEWMEFGAGVLESYDEAAPNGHSEENQDMDVDGGTVVGEWWCRGKKKCERHVGWQRVRAADMELERTTKEDALADLTIREREIRSRIEDILHPQSRPARVYVEETLKFKLSSSEGGGKKAKKKPAAA</sequence>
<feature type="compositionally biased region" description="Low complexity" evidence="8">
    <location>
        <begin position="815"/>
        <end position="830"/>
    </location>
</feature>
<feature type="compositionally biased region" description="Basic and acidic residues" evidence="8">
    <location>
        <begin position="508"/>
        <end position="517"/>
    </location>
</feature>
<organism evidence="10 11">
    <name type="scientific">Sanghuangporus baumii</name>
    <name type="common">Phellinus baumii</name>
    <dbReference type="NCBI Taxonomy" id="108892"/>
    <lineage>
        <taxon>Eukaryota</taxon>
        <taxon>Fungi</taxon>
        <taxon>Dikarya</taxon>
        <taxon>Basidiomycota</taxon>
        <taxon>Agaricomycotina</taxon>
        <taxon>Agaricomycetes</taxon>
        <taxon>Hymenochaetales</taxon>
        <taxon>Hymenochaetaceae</taxon>
        <taxon>Sanghuangporus</taxon>
    </lineage>
</organism>
<feature type="region of interest" description="Disordered" evidence="8">
    <location>
        <begin position="626"/>
        <end position="646"/>
    </location>
</feature>
<keyword evidence="2" id="KW-0479">Metal-binding</keyword>
<dbReference type="GO" id="GO:0045893">
    <property type="term" value="P:positive regulation of DNA-templated transcription"/>
    <property type="evidence" value="ECO:0007669"/>
    <property type="project" value="TreeGrafter"/>
</dbReference>
<feature type="region of interest" description="Disordered" evidence="8">
    <location>
        <begin position="1"/>
        <end position="44"/>
    </location>
</feature>
<evidence type="ECO:0000256" key="4">
    <source>
        <dbReference type="ARBA" id="ARBA00022833"/>
    </source>
</evidence>
<feature type="compositionally biased region" description="Basic and acidic residues" evidence="8">
    <location>
        <begin position="70"/>
        <end position="86"/>
    </location>
</feature>
<feature type="region of interest" description="Disordered" evidence="8">
    <location>
        <begin position="461"/>
        <end position="558"/>
    </location>
</feature>
<feature type="region of interest" description="Disordered" evidence="8">
    <location>
        <begin position="875"/>
        <end position="931"/>
    </location>
</feature>
<dbReference type="Pfam" id="PF00628">
    <property type="entry name" value="PHD"/>
    <property type="match status" value="1"/>
</dbReference>
<feature type="coiled-coil region" evidence="7">
    <location>
        <begin position="1113"/>
        <end position="1140"/>
    </location>
</feature>
<dbReference type="OrthoDB" id="436852at2759"/>
<dbReference type="PANTHER" id="PTHR46174:SF1">
    <property type="entry name" value="CXXC-TYPE ZINC FINGER PROTEIN 1"/>
    <property type="match status" value="1"/>
</dbReference>
<evidence type="ECO:0000256" key="5">
    <source>
        <dbReference type="ARBA" id="ARBA00023242"/>
    </source>
</evidence>
<evidence type="ECO:0000313" key="10">
    <source>
        <dbReference type="EMBL" id="OCB91710.1"/>
    </source>
</evidence>
<keyword evidence="3 6" id="KW-0863">Zinc-finger</keyword>
<dbReference type="InterPro" id="IPR011011">
    <property type="entry name" value="Znf_FYVE_PHD"/>
</dbReference>
<dbReference type="InterPro" id="IPR001965">
    <property type="entry name" value="Znf_PHD"/>
</dbReference>
<comment type="subcellular location">
    <subcellularLocation>
        <location evidence="1">Nucleus</location>
    </subcellularLocation>
</comment>
<evidence type="ECO:0000256" key="7">
    <source>
        <dbReference type="SAM" id="Coils"/>
    </source>
</evidence>
<dbReference type="PROSITE" id="PS01359">
    <property type="entry name" value="ZF_PHD_1"/>
    <property type="match status" value="1"/>
</dbReference>
<dbReference type="Proteomes" id="UP000757232">
    <property type="component" value="Unassembled WGS sequence"/>
</dbReference>
<evidence type="ECO:0000256" key="2">
    <source>
        <dbReference type="ARBA" id="ARBA00022723"/>
    </source>
</evidence>
<accession>A0A9Q5N9L0</accession>
<gene>
    <name evidence="10" type="ORF">A7U60_g1024</name>
</gene>
<dbReference type="InterPro" id="IPR013083">
    <property type="entry name" value="Znf_RING/FYVE/PHD"/>
</dbReference>
<dbReference type="GO" id="GO:0048188">
    <property type="term" value="C:Set1C/COMPASS complex"/>
    <property type="evidence" value="ECO:0007669"/>
    <property type="project" value="InterPro"/>
</dbReference>
<feature type="compositionally biased region" description="Polar residues" evidence="8">
    <location>
        <begin position="101"/>
        <end position="123"/>
    </location>
</feature>
<dbReference type="SUPFAM" id="SSF57903">
    <property type="entry name" value="FYVE/PHD zinc finger"/>
    <property type="match status" value="1"/>
</dbReference>
<feature type="region of interest" description="Disordered" evidence="8">
    <location>
        <begin position="365"/>
        <end position="424"/>
    </location>
</feature>
<feature type="compositionally biased region" description="Polar residues" evidence="8">
    <location>
        <begin position="143"/>
        <end position="154"/>
    </location>
</feature>
<comment type="caution">
    <text evidence="10">The sequence shown here is derived from an EMBL/GenBank/DDBJ whole genome shotgun (WGS) entry which is preliminary data.</text>
</comment>
<dbReference type="EMBL" id="LNZH02000071">
    <property type="protein sequence ID" value="OCB91710.1"/>
    <property type="molecule type" value="Genomic_DNA"/>
</dbReference>
<feature type="domain" description="PHD-type" evidence="9">
    <location>
        <begin position="936"/>
        <end position="987"/>
    </location>
</feature>
<feature type="compositionally biased region" description="Polar residues" evidence="8">
    <location>
        <begin position="58"/>
        <end position="69"/>
    </location>
</feature>
<feature type="compositionally biased region" description="Low complexity" evidence="8">
    <location>
        <begin position="194"/>
        <end position="212"/>
    </location>
</feature>
<feature type="compositionally biased region" description="Basic residues" evidence="8">
    <location>
        <begin position="788"/>
        <end position="798"/>
    </location>
</feature>
<proteinExistence type="predicted"/>
<feature type="region of interest" description="Disordered" evidence="8">
    <location>
        <begin position="696"/>
        <end position="856"/>
    </location>
</feature>